<keyword evidence="1" id="KW-0472">Membrane</keyword>
<dbReference type="EMBL" id="JBEDNZ010000003">
    <property type="protein sequence ID" value="KAL0849804.1"/>
    <property type="molecule type" value="Genomic_DNA"/>
</dbReference>
<keyword evidence="1" id="KW-1133">Transmembrane helix</keyword>
<accession>A0ABD0TKH2</accession>
<name>A0ABD0TKH2_LOXSC</name>
<feature type="transmembrane region" description="Helical" evidence="1">
    <location>
        <begin position="24"/>
        <end position="46"/>
    </location>
</feature>
<dbReference type="EMBL" id="JBEUOH010000003">
    <property type="protein sequence ID" value="KAL0895358.1"/>
    <property type="molecule type" value="Genomic_DNA"/>
</dbReference>
<dbReference type="Proteomes" id="UP001549920">
    <property type="component" value="Unassembled WGS sequence"/>
</dbReference>
<keyword evidence="1" id="KW-0812">Transmembrane</keyword>
<evidence type="ECO:0008006" key="6">
    <source>
        <dbReference type="Google" id="ProtNLM"/>
    </source>
</evidence>
<dbReference type="AlphaFoldDB" id="A0ABD0TKH2"/>
<dbReference type="Proteomes" id="UP001549921">
    <property type="component" value="Unassembled WGS sequence"/>
</dbReference>
<reference evidence="4 5" key="1">
    <citation type="submission" date="2024-06" db="EMBL/GenBank/DDBJ databases">
        <title>A chromosome-level genome assembly of beet webworm, Loxostege sticticalis.</title>
        <authorList>
            <person name="Zhang Y."/>
        </authorList>
    </citation>
    <scope>NUCLEOTIDE SEQUENCE [LARGE SCALE GENOMIC DNA]</scope>
    <source>
        <strain evidence="3">AQ026</strain>
        <strain evidence="2">AQ028</strain>
        <tissue evidence="2">Male pupae</tissue>
        <tissue evidence="3">Whole body</tissue>
    </source>
</reference>
<evidence type="ECO:0000313" key="3">
    <source>
        <dbReference type="EMBL" id="KAL0895358.1"/>
    </source>
</evidence>
<evidence type="ECO:0000313" key="2">
    <source>
        <dbReference type="EMBL" id="KAL0849804.1"/>
    </source>
</evidence>
<organism evidence="2 5">
    <name type="scientific">Loxostege sticticalis</name>
    <name type="common">Beet webworm moth</name>
    <dbReference type="NCBI Taxonomy" id="481309"/>
    <lineage>
        <taxon>Eukaryota</taxon>
        <taxon>Metazoa</taxon>
        <taxon>Ecdysozoa</taxon>
        <taxon>Arthropoda</taxon>
        <taxon>Hexapoda</taxon>
        <taxon>Insecta</taxon>
        <taxon>Pterygota</taxon>
        <taxon>Neoptera</taxon>
        <taxon>Endopterygota</taxon>
        <taxon>Lepidoptera</taxon>
        <taxon>Glossata</taxon>
        <taxon>Ditrysia</taxon>
        <taxon>Pyraloidea</taxon>
        <taxon>Crambidae</taxon>
        <taxon>Pyraustinae</taxon>
        <taxon>Loxostege</taxon>
    </lineage>
</organism>
<proteinExistence type="predicted"/>
<evidence type="ECO:0000313" key="4">
    <source>
        <dbReference type="Proteomes" id="UP001549920"/>
    </source>
</evidence>
<gene>
    <name evidence="3" type="ORF">ABMA27_011492</name>
    <name evidence="2" type="ORF">ABMA28_011746</name>
</gene>
<comment type="caution">
    <text evidence="2">The sequence shown here is derived from an EMBL/GenBank/DDBJ whole genome shotgun (WGS) entry which is preliminary data.</text>
</comment>
<sequence length="76" mass="8571">MAATASRRTLGQLLRQGYHEIPEIFASTGIALVGIAMATVGCYNYMKNDGDNRRYKMTYVVMRPDDPRVKSIKKDD</sequence>
<evidence type="ECO:0000256" key="1">
    <source>
        <dbReference type="SAM" id="Phobius"/>
    </source>
</evidence>
<evidence type="ECO:0000313" key="5">
    <source>
        <dbReference type="Proteomes" id="UP001549921"/>
    </source>
</evidence>
<keyword evidence="4" id="KW-1185">Reference proteome</keyword>
<protein>
    <recommendedName>
        <fullName evidence="6">Small integral membrane protein 8</fullName>
    </recommendedName>
</protein>